<dbReference type="InterPro" id="IPR013083">
    <property type="entry name" value="Znf_RING/FYVE/PHD"/>
</dbReference>
<dbReference type="OrthoDB" id="436852at2759"/>
<dbReference type="EMBL" id="JAPQKL010000005">
    <property type="protein sequence ID" value="KAJ5130529.1"/>
    <property type="molecule type" value="Genomic_DNA"/>
</dbReference>
<dbReference type="Gene3D" id="3.30.40.10">
    <property type="entry name" value="Zinc/RING finger domain, C3HC4 (zinc finger)"/>
    <property type="match status" value="1"/>
</dbReference>
<sequence>MIGCDADCDDWYHGKCVNIDPRDADLIDRYICPNCASLGKGCTTWKPMCRLLECRKPARVKTKPPSKYCCDDHGREFMRRQTQELKKRAGQKNGLFEDLGSMGGILTAADLKAAIIEAVDNADSDVKAESKPQSGGWLGVDVHENGMEYSPDEIAKIEKLRAQREDLLHRKEMLAARTKFVSLLKPRAKGLVEKLKQHEPKGGWKDICGFDSRLSWSDEEFDEWRLSEAGMKALAEGTAEALALSSASNNDADGDSMMTGDSDDDITFWTRGVCTKKRCERHKQWVKVQQQDILFEEETTEQDLAKCEEEARAVVERSVMRRWAEKDNQT</sequence>
<evidence type="ECO:0000256" key="2">
    <source>
        <dbReference type="ARBA" id="ARBA00022723"/>
    </source>
</evidence>
<reference evidence="7" key="2">
    <citation type="journal article" date="2023" name="IMA Fungus">
        <title>Comparative genomic study of the Penicillium genus elucidates a diverse pangenome and 15 lateral gene transfer events.</title>
        <authorList>
            <person name="Petersen C."/>
            <person name="Sorensen T."/>
            <person name="Nielsen M.R."/>
            <person name="Sondergaard T.E."/>
            <person name="Sorensen J.L."/>
            <person name="Fitzpatrick D.A."/>
            <person name="Frisvad J.C."/>
            <person name="Nielsen K.L."/>
        </authorList>
    </citation>
    <scope>NUCLEOTIDE SEQUENCE</scope>
    <source>
        <strain evidence="7">IBT 22155</strain>
    </source>
</reference>
<dbReference type="InterPro" id="IPR001965">
    <property type="entry name" value="Znf_PHD"/>
</dbReference>
<dbReference type="Proteomes" id="UP001149079">
    <property type="component" value="Unassembled WGS sequence"/>
</dbReference>
<name>A0A9W9GUW8_9EURO</name>
<keyword evidence="8" id="KW-1185">Reference proteome</keyword>
<feature type="domain" description="Zinc finger PHD-type" evidence="6">
    <location>
        <begin position="1"/>
        <end position="36"/>
    </location>
</feature>
<dbReference type="InterPro" id="IPR011011">
    <property type="entry name" value="Znf_FYVE_PHD"/>
</dbReference>
<keyword evidence="4" id="KW-0862">Zinc</keyword>
<reference evidence="7" key="1">
    <citation type="submission" date="2022-11" db="EMBL/GenBank/DDBJ databases">
        <authorList>
            <person name="Petersen C."/>
        </authorList>
    </citation>
    <scope>NUCLEOTIDE SEQUENCE</scope>
    <source>
        <strain evidence="7">IBT 22155</strain>
    </source>
</reference>
<dbReference type="GO" id="GO:0008270">
    <property type="term" value="F:zinc ion binding"/>
    <property type="evidence" value="ECO:0007669"/>
    <property type="project" value="UniProtKB-KW"/>
</dbReference>
<gene>
    <name evidence="7" type="ORF">N7515_006568</name>
</gene>
<dbReference type="InterPro" id="IPR037869">
    <property type="entry name" value="Spp1/CFP1"/>
</dbReference>
<comment type="caution">
    <text evidence="7">The sequence shown here is derived from an EMBL/GenBank/DDBJ whole genome shotgun (WGS) entry which is preliminary data.</text>
</comment>
<organism evidence="7 8">
    <name type="scientific">Penicillium bovifimosum</name>
    <dbReference type="NCBI Taxonomy" id="126998"/>
    <lineage>
        <taxon>Eukaryota</taxon>
        <taxon>Fungi</taxon>
        <taxon>Dikarya</taxon>
        <taxon>Ascomycota</taxon>
        <taxon>Pezizomycotina</taxon>
        <taxon>Eurotiomycetes</taxon>
        <taxon>Eurotiomycetidae</taxon>
        <taxon>Eurotiales</taxon>
        <taxon>Aspergillaceae</taxon>
        <taxon>Penicillium</taxon>
    </lineage>
</organism>
<keyword evidence="5" id="KW-0539">Nucleus</keyword>
<dbReference type="GeneID" id="81406482"/>
<dbReference type="PANTHER" id="PTHR46174:SF1">
    <property type="entry name" value="CXXC-TYPE ZINC FINGER PROTEIN 1"/>
    <property type="match status" value="1"/>
</dbReference>
<evidence type="ECO:0000256" key="5">
    <source>
        <dbReference type="ARBA" id="ARBA00023242"/>
    </source>
</evidence>
<proteinExistence type="predicted"/>
<dbReference type="RefSeq" id="XP_056520908.1">
    <property type="nucleotide sequence ID" value="XM_056667312.1"/>
</dbReference>
<dbReference type="SMART" id="SM00249">
    <property type="entry name" value="PHD"/>
    <property type="match status" value="1"/>
</dbReference>
<dbReference type="AlphaFoldDB" id="A0A9W9GUW8"/>
<comment type="subcellular location">
    <subcellularLocation>
        <location evidence="1">Nucleus</location>
    </subcellularLocation>
</comment>
<dbReference type="GO" id="GO:0048188">
    <property type="term" value="C:Set1C/COMPASS complex"/>
    <property type="evidence" value="ECO:0007669"/>
    <property type="project" value="InterPro"/>
</dbReference>
<dbReference type="SUPFAM" id="SSF57903">
    <property type="entry name" value="FYVE/PHD zinc finger"/>
    <property type="match status" value="1"/>
</dbReference>
<dbReference type="GO" id="GO:0045893">
    <property type="term" value="P:positive regulation of DNA-templated transcription"/>
    <property type="evidence" value="ECO:0007669"/>
    <property type="project" value="TreeGrafter"/>
</dbReference>
<evidence type="ECO:0000256" key="1">
    <source>
        <dbReference type="ARBA" id="ARBA00004123"/>
    </source>
</evidence>
<evidence type="ECO:0000259" key="6">
    <source>
        <dbReference type="SMART" id="SM00249"/>
    </source>
</evidence>
<evidence type="ECO:0000313" key="7">
    <source>
        <dbReference type="EMBL" id="KAJ5130529.1"/>
    </source>
</evidence>
<protein>
    <recommendedName>
        <fullName evidence="6">Zinc finger PHD-type domain-containing protein</fullName>
    </recommendedName>
</protein>
<accession>A0A9W9GUW8</accession>
<evidence type="ECO:0000313" key="8">
    <source>
        <dbReference type="Proteomes" id="UP001149079"/>
    </source>
</evidence>
<keyword evidence="2" id="KW-0479">Metal-binding</keyword>
<keyword evidence="3" id="KW-0863">Zinc-finger</keyword>
<dbReference type="Pfam" id="PF00628">
    <property type="entry name" value="PHD"/>
    <property type="match status" value="1"/>
</dbReference>
<dbReference type="PANTHER" id="PTHR46174">
    <property type="entry name" value="CXXC-TYPE ZINC FINGER PROTEIN 1"/>
    <property type="match status" value="1"/>
</dbReference>
<evidence type="ECO:0000256" key="4">
    <source>
        <dbReference type="ARBA" id="ARBA00022833"/>
    </source>
</evidence>
<evidence type="ECO:0000256" key="3">
    <source>
        <dbReference type="ARBA" id="ARBA00022771"/>
    </source>
</evidence>
<dbReference type="InterPro" id="IPR019787">
    <property type="entry name" value="Znf_PHD-finger"/>
</dbReference>